<evidence type="ECO:0000313" key="1">
    <source>
        <dbReference type="EMBL" id="MBC5688119.1"/>
    </source>
</evidence>
<sequence>MEDLIKTQHYSSVEEYLLERIALLENENQLLCKQVCESNTYADKNVRYLYAVKDLATGDIIMNSRGGFYKEYEYAEKKTKVLNMKNNINKTCRYIVMRYKFIEENTMKS</sequence>
<gene>
    <name evidence="1" type="ORF">H8S37_04120</name>
</gene>
<protein>
    <submittedName>
        <fullName evidence="1">Uncharacterized protein</fullName>
    </submittedName>
</protein>
<proteinExistence type="predicted"/>
<dbReference type="EMBL" id="JACOPF010000001">
    <property type="protein sequence ID" value="MBC5688119.1"/>
    <property type="molecule type" value="Genomic_DNA"/>
</dbReference>
<dbReference type="AlphaFoldDB" id="A0A923LHH8"/>
<reference evidence="1" key="1">
    <citation type="submission" date="2020-08" db="EMBL/GenBank/DDBJ databases">
        <title>Genome public.</title>
        <authorList>
            <person name="Liu C."/>
            <person name="Sun Q."/>
        </authorList>
    </citation>
    <scope>NUCLEOTIDE SEQUENCE</scope>
    <source>
        <strain evidence="1">NSJ-55</strain>
    </source>
</reference>
<dbReference type="Proteomes" id="UP000652477">
    <property type="component" value="Unassembled WGS sequence"/>
</dbReference>
<dbReference type="RefSeq" id="WP_186874753.1">
    <property type="nucleotide sequence ID" value="NZ_JACOPF010000001.1"/>
</dbReference>
<accession>A0A923LHH8</accession>
<comment type="caution">
    <text evidence="1">The sequence shown here is derived from an EMBL/GenBank/DDBJ whole genome shotgun (WGS) entry which is preliminary data.</text>
</comment>
<evidence type="ECO:0000313" key="2">
    <source>
        <dbReference type="Proteomes" id="UP000652477"/>
    </source>
</evidence>
<name>A0A923LHH8_9FIRM</name>
<organism evidence="1 2">
    <name type="scientific">Mediterraneibacter hominis</name>
    <dbReference type="NCBI Taxonomy" id="2763054"/>
    <lineage>
        <taxon>Bacteria</taxon>
        <taxon>Bacillati</taxon>
        <taxon>Bacillota</taxon>
        <taxon>Clostridia</taxon>
        <taxon>Lachnospirales</taxon>
        <taxon>Lachnospiraceae</taxon>
        <taxon>Mediterraneibacter</taxon>
    </lineage>
</organism>
<keyword evidence="2" id="KW-1185">Reference proteome</keyword>